<dbReference type="PANTHER" id="PTHR43026">
    <property type="entry name" value="2-HYDROXYACID DEHYDROGENASE HOMOLOG 1-RELATED"/>
    <property type="match status" value="1"/>
</dbReference>
<dbReference type="Gene3D" id="3.40.50.720">
    <property type="entry name" value="NAD(P)-binding Rossmann-like Domain"/>
    <property type="match status" value="2"/>
</dbReference>
<keyword evidence="8" id="KW-1185">Reference proteome</keyword>
<dbReference type="InterPro" id="IPR036291">
    <property type="entry name" value="NAD(P)-bd_dom_sf"/>
</dbReference>
<evidence type="ECO:0000259" key="6">
    <source>
        <dbReference type="Pfam" id="PF02826"/>
    </source>
</evidence>
<protein>
    <submittedName>
        <fullName evidence="7">2-hydroxyacid dehydrogenase</fullName>
        <ecNumber evidence="7">1.-.-.-</ecNumber>
        <ecNumber evidence="7">1.1.1.28</ecNumber>
    </submittedName>
</protein>
<dbReference type="InterPro" id="IPR058205">
    <property type="entry name" value="D-LDH-like"/>
</dbReference>
<evidence type="ECO:0000313" key="8">
    <source>
        <dbReference type="Proteomes" id="UP000254794"/>
    </source>
</evidence>
<proteinExistence type="inferred from homology"/>
<dbReference type="GO" id="GO:0051287">
    <property type="term" value="F:NAD binding"/>
    <property type="evidence" value="ECO:0007669"/>
    <property type="project" value="InterPro"/>
</dbReference>
<dbReference type="SUPFAM" id="SSF52283">
    <property type="entry name" value="Formate/glycerate dehydrogenase catalytic domain-like"/>
    <property type="match status" value="1"/>
</dbReference>
<dbReference type="RefSeq" id="WP_207385814.1">
    <property type="nucleotide sequence ID" value="NZ_CAAAHP010000013.1"/>
</dbReference>
<dbReference type="InterPro" id="IPR006139">
    <property type="entry name" value="D-isomer_2_OHA_DH_cat_dom"/>
</dbReference>
<dbReference type="Pfam" id="PF02826">
    <property type="entry name" value="2-Hacid_dh_C"/>
    <property type="match status" value="1"/>
</dbReference>
<organism evidence="7 8">
    <name type="scientific">Legionella busanensis</name>
    <dbReference type="NCBI Taxonomy" id="190655"/>
    <lineage>
        <taxon>Bacteria</taxon>
        <taxon>Pseudomonadati</taxon>
        <taxon>Pseudomonadota</taxon>
        <taxon>Gammaproteobacteria</taxon>
        <taxon>Legionellales</taxon>
        <taxon>Legionellaceae</taxon>
        <taxon>Legionella</taxon>
    </lineage>
</organism>
<evidence type="ECO:0000313" key="7">
    <source>
        <dbReference type="EMBL" id="STX81285.1"/>
    </source>
</evidence>
<comment type="similarity">
    <text evidence="1 4">Belongs to the D-isomer specific 2-hydroxyacid dehydrogenase family.</text>
</comment>
<accession>A0A378KCE4</accession>
<feature type="domain" description="D-isomer specific 2-hydroxyacid dehydrogenase NAD-binding" evidence="6">
    <location>
        <begin position="111"/>
        <end position="298"/>
    </location>
</feature>
<dbReference type="Pfam" id="PF00389">
    <property type="entry name" value="2-Hacid_dh"/>
    <property type="match status" value="1"/>
</dbReference>
<dbReference type="PROSITE" id="PS00670">
    <property type="entry name" value="D_2_HYDROXYACID_DH_2"/>
    <property type="match status" value="1"/>
</dbReference>
<keyword evidence="3" id="KW-0520">NAD</keyword>
<dbReference type="EC" id="1.1.1.28" evidence="7"/>
<dbReference type="InterPro" id="IPR006140">
    <property type="entry name" value="D-isomer_DH_NAD-bd"/>
</dbReference>
<reference evidence="7 8" key="1">
    <citation type="submission" date="2018-06" db="EMBL/GenBank/DDBJ databases">
        <authorList>
            <consortium name="Pathogen Informatics"/>
            <person name="Doyle S."/>
        </authorList>
    </citation>
    <scope>NUCLEOTIDE SEQUENCE [LARGE SCALE GENOMIC DNA]</scope>
    <source>
        <strain evidence="7 8">NCTC13316</strain>
    </source>
</reference>
<dbReference type="CDD" id="cd12183">
    <property type="entry name" value="LDH_like_2"/>
    <property type="match status" value="1"/>
</dbReference>
<dbReference type="PANTHER" id="PTHR43026:SF1">
    <property type="entry name" value="2-HYDROXYACID DEHYDROGENASE HOMOLOG 1-RELATED"/>
    <property type="match status" value="1"/>
</dbReference>
<dbReference type="InterPro" id="IPR029753">
    <property type="entry name" value="D-isomer_DH_CS"/>
</dbReference>
<keyword evidence="2 4" id="KW-0560">Oxidoreductase</keyword>
<dbReference type="EC" id="1.-.-.-" evidence="7"/>
<evidence type="ECO:0000259" key="5">
    <source>
        <dbReference type="Pfam" id="PF00389"/>
    </source>
</evidence>
<dbReference type="Proteomes" id="UP000254794">
    <property type="component" value="Unassembled WGS sequence"/>
</dbReference>
<dbReference type="PROSITE" id="PS00065">
    <property type="entry name" value="D_2_HYDROXYACID_DH_1"/>
    <property type="match status" value="1"/>
</dbReference>
<dbReference type="EMBL" id="UGOD01000002">
    <property type="protein sequence ID" value="STX81285.1"/>
    <property type="molecule type" value="Genomic_DNA"/>
</dbReference>
<dbReference type="SUPFAM" id="SSF51735">
    <property type="entry name" value="NAD(P)-binding Rossmann-fold domains"/>
    <property type="match status" value="1"/>
</dbReference>
<gene>
    <name evidence="7" type="primary">ldhA_1</name>
    <name evidence="7" type="ORF">NCTC13316_03154</name>
</gene>
<dbReference type="PROSITE" id="PS00671">
    <property type="entry name" value="D_2_HYDROXYACID_DH_3"/>
    <property type="match status" value="1"/>
</dbReference>
<evidence type="ECO:0000256" key="4">
    <source>
        <dbReference type="RuleBase" id="RU003719"/>
    </source>
</evidence>
<evidence type="ECO:0000256" key="2">
    <source>
        <dbReference type="ARBA" id="ARBA00023002"/>
    </source>
</evidence>
<name>A0A378KCE4_9GAMM</name>
<dbReference type="InterPro" id="IPR029752">
    <property type="entry name" value="D-isomer_DH_CS1"/>
</dbReference>
<evidence type="ECO:0000256" key="3">
    <source>
        <dbReference type="ARBA" id="ARBA00023027"/>
    </source>
</evidence>
<evidence type="ECO:0000256" key="1">
    <source>
        <dbReference type="ARBA" id="ARBA00005854"/>
    </source>
</evidence>
<dbReference type="AlphaFoldDB" id="A0A378KCE4"/>
<dbReference type="GO" id="GO:0008720">
    <property type="term" value="F:D-lactate dehydrogenase (NAD+) activity"/>
    <property type="evidence" value="ECO:0007669"/>
    <property type="project" value="UniProtKB-EC"/>
</dbReference>
<sequence>MMKISFFSTQKYERAIFDEINQLHNHEINYFDFHLNSESIGAVAPTDAVCCFVNDSIDGKVIDGLAERGVQLIVLRSAGYNHVDYTYAQEKGIRVCRVPSYSPQAIAEHTVALILCLNRKIHHAHNRVREGDFSLNGLMGFNLYQKTVGIVGTGQIGSALAHILYGFGCKILAFDPQQNEDCIKLGVTYVSLDTLLATSDIVSLHCPLNDSSYHMINSQALEKMKQGAMLINTGRGKLLDTKAVIMALKSKKLGYLGMDVYEEEESLFFENHSYEIINDDVFCRLQTFPNVLITGHQGFFTQEAIQNIAATTLENISNFERKLGPIYWVNTSTLKTKINE</sequence>
<feature type="domain" description="D-isomer specific 2-hydroxyacid dehydrogenase catalytic" evidence="5">
    <location>
        <begin position="7"/>
        <end position="322"/>
    </location>
</feature>